<feature type="domain" description="Retrotransposon gag" evidence="2">
    <location>
        <begin position="34"/>
        <end position="127"/>
    </location>
</feature>
<dbReference type="InterPro" id="IPR005162">
    <property type="entry name" value="Retrotrans_gag_dom"/>
</dbReference>
<comment type="caution">
    <text evidence="3">The sequence shown here is derived from an EMBL/GenBank/DDBJ whole genome shotgun (WGS) entry which is preliminary data.</text>
</comment>
<keyword evidence="4" id="KW-1185">Reference proteome</keyword>
<dbReference type="AlphaFoldDB" id="A0A843TG09"/>
<feature type="region of interest" description="Disordered" evidence="1">
    <location>
        <begin position="207"/>
        <end position="257"/>
    </location>
</feature>
<organism evidence="3 4">
    <name type="scientific">Colocasia esculenta</name>
    <name type="common">Wild taro</name>
    <name type="synonym">Arum esculentum</name>
    <dbReference type="NCBI Taxonomy" id="4460"/>
    <lineage>
        <taxon>Eukaryota</taxon>
        <taxon>Viridiplantae</taxon>
        <taxon>Streptophyta</taxon>
        <taxon>Embryophyta</taxon>
        <taxon>Tracheophyta</taxon>
        <taxon>Spermatophyta</taxon>
        <taxon>Magnoliopsida</taxon>
        <taxon>Liliopsida</taxon>
        <taxon>Araceae</taxon>
        <taxon>Aroideae</taxon>
        <taxon>Colocasieae</taxon>
        <taxon>Colocasia</taxon>
    </lineage>
</organism>
<name>A0A843TG09_COLES</name>
<gene>
    <name evidence="3" type="ORF">Taro_000724</name>
</gene>
<dbReference type="OrthoDB" id="2272416at2759"/>
<reference evidence="3" key="1">
    <citation type="submission" date="2017-07" db="EMBL/GenBank/DDBJ databases">
        <title>Taro Niue Genome Assembly and Annotation.</title>
        <authorList>
            <person name="Atibalentja N."/>
            <person name="Keating K."/>
            <person name="Fields C.J."/>
        </authorList>
    </citation>
    <scope>NUCLEOTIDE SEQUENCE</scope>
    <source>
        <strain evidence="3">Niue_2</strain>
        <tissue evidence="3">Leaf</tissue>
    </source>
</reference>
<accession>A0A843TG09</accession>
<evidence type="ECO:0000313" key="4">
    <source>
        <dbReference type="Proteomes" id="UP000652761"/>
    </source>
</evidence>
<evidence type="ECO:0000256" key="1">
    <source>
        <dbReference type="SAM" id="MobiDB-lite"/>
    </source>
</evidence>
<sequence>MYWAPASPVFLVPHFRELGPESLRVPGMGLQLCGLQGRADVWWAFVLRTRYEDGAIEVTWAEFTRLFWAKFFPEHIQDKMEQEFLSLTQGSMMVLAYEARFSEISKYAPHIVADEHRKAKKFVMGLKASLRLRLVAFDHCTLDEALSIACRQESEMDQYLEEKRAAQKRSVPPFQRQDRKKAVQTFLCKRCVDTPINGVDTSTQIQRKNCRSRVPRSTHSQGRSTLDPVPRIASLRNWGSRSTHSRAGRHGTSLPEQKPLKHLKEADQVEAIVREEFKEGPTSQIAEHRLGLHVYKLLPNPSFYKGVHLKNEAFQYILLYFCSSEISLEIMQTVELCE</sequence>
<evidence type="ECO:0000313" key="3">
    <source>
        <dbReference type="EMBL" id="MQL68433.1"/>
    </source>
</evidence>
<evidence type="ECO:0000259" key="2">
    <source>
        <dbReference type="Pfam" id="PF03732"/>
    </source>
</evidence>
<dbReference type="Proteomes" id="UP000652761">
    <property type="component" value="Unassembled WGS sequence"/>
</dbReference>
<dbReference type="EMBL" id="NMUH01000014">
    <property type="protein sequence ID" value="MQL68433.1"/>
    <property type="molecule type" value="Genomic_DNA"/>
</dbReference>
<dbReference type="Pfam" id="PF03732">
    <property type="entry name" value="Retrotrans_gag"/>
    <property type="match status" value="1"/>
</dbReference>
<proteinExistence type="predicted"/>
<protein>
    <recommendedName>
        <fullName evidence="2">Retrotransposon gag domain-containing protein</fullName>
    </recommendedName>
</protein>